<organism evidence="9">
    <name type="scientific">marine sediment metagenome</name>
    <dbReference type="NCBI Taxonomy" id="412755"/>
    <lineage>
        <taxon>unclassified sequences</taxon>
        <taxon>metagenomes</taxon>
        <taxon>ecological metagenomes</taxon>
    </lineage>
</organism>
<dbReference type="InterPro" id="IPR022749">
    <property type="entry name" value="D12N6_MeTrfase_N"/>
</dbReference>
<dbReference type="GO" id="GO:0003677">
    <property type="term" value="F:DNA binding"/>
    <property type="evidence" value="ECO:0007669"/>
    <property type="project" value="InterPro"/>
</dbReference>
<dbReference type="GO" id="GO:0009007">
    <property type="term" value="F:site-specific DNA-methyltransferase (adenine-specific) activity"/>
    <property type="evidence" value="ECO:0007669"/>
    <property type="project" value="UniProtKB-EC"/>
</dbReference>
<dbReference type="PRINTS" id="PR00507">
    <property type="entry name" value="N12N6MTFRASE"/>
</dbReference>
<evidence type="ECO:0000256" key="2">
    <source>
        <dbReference type="ARBA" id="ARBA00022603"/>
    </source>
</evidence>
<protein>
    <recommendedName>
        <fullName evidence="1">site-specific DNA-methyltransferase (adenine-specific)</fullName>
        <ecNumber evidence="1">2.1.1.72</ecNumber>
    </recommendedName>
</protein>
<dbReference type="Gene3D" id="3.40.50.150">
    <property type="entry name" value="Vaccinia Virus protein VP39"/>
    <property type="match status" value="1"/>
</dbReference>
<name>X1SC64_9ZZZZ</name>
<keyword evidence="5" id="KW-0680">Restriction system</keyword>
<feature type="domain" description="N6 adenine-specific DNA methyltransferase N-terminal" evidence="8">
    <location>
        <begin position="10"/>
        <end position="142"/>
    </location>
</feature>
<dbReference type="GO" id="GO:0009307">
    <property type="term" value="P:DNA restriction-modification system"/>
    <property type="evidence" value="ECO:0007669"/>
    <property type="project" value="UniProtKB-KW"/>
</dbReference>
<dbReference type="EMBL" id="BARW01009142">
    <property type="protein sequence ID" value="GAI76716.1"/>
    <property type="molecule type" value="Genomic_DNA"/>
</dbReference>
<comment type="catalytic activity">
    <reaction evidence="6">
        <text>a 2'-deoxyadenosine in DNA + S-adenosyl-L-methionine = an N(6)-methyl-2'-deoxyadenosine in DNA + S-adenosyl-L-homocysteine + H(+)</text>
        <dbReference type="Rhea" id="RHEA:15197"/>
        <dbReference type="Rhea" id="RHEA-COMP:12418"/>
        <dbReference type="Rhea" id="RHEA-COMP:12419"/>
        <dbReference type="ChEBI" id="CHEBI:15378"/>
        <dbReference type="ChEBI" id="CHEBI:57856"/>
        <dbReference type="ChEBI" id="CHEBI:59789"/>
        <dbReference type="ChEBI" id="CHEBI:90615"/>
        <dbReference type="ChEBI" id="CHEBI:90616"/>
        <dbReference type="EC" id="2.1.1.72"/>
    </reaction>
</comment>
<dbReference type="EC" id="2.1.1.72" evidence="1"/>
<evidence type="ECO:0000259" key="7">
    <source>
        <dbReference type="Pfam" id="PF02384"/>
    </source>
</evidence>
<dbReference type="AlphaFoldDB" id="X1SC64"/>
<dbReference type="Pfam" id="PF02384">
    <property type="entry name" value="N6_Mtase"/>
    <property type="match status" value="1"/>
</dbReference>
<dbReference type="InterPro" id="IPR038333">
    <property type="entry name" value="T1MK-like_N_sf"/>
</dbReference>
<dbReference type="Pfam" id="PF12161">
    <property type="entry name" value="HsdM_N"/>
    <property type="match status" value="1"/>
</dbReference>
<evidence type="ECO:0000256" key="5">
    <source>
        <dbReference type="ARBA" id="ARBA00022747"/>
    </source>
</evidence>
<dbReference type="PANTHER" id="PTHR42998">
    <property type="entry name" value="TYPE I RESTRICTION ENZYME HINDVIIP M PROTEIN-RELATED"/>
    <property type="match status" value="1"/>
</dbReference>
<evidence type="ECO:0000256" key="4">
    <source>
        <dbReference type="ARBA" id="ARBA00022691"/>
    </source>
</evidence>
<dbReference type="GO" id="GO:0008170">
    <property type="term" value="F:N-methyltransferase activity"/>
    <property type="evidence" value="ECO:0007669"/>
    <property type="project" value="InterPro"/>
</dbReference>
<accession>X1SC64</accession>
<comment type="caution">
    <text evidence="9">The sequence shown here is derived from an EMBL/GenBank/DDBJ whole genome shotgun (WGS) entry which is preliminary data.</text>
</comment>
<dbReference type="GO" id="GO:0032259">
    <property type="term" value="P:methylation"/>
    <property type="evidence" value="ECO:0007669"/>
    <property type="project" value="UniProtKB-KW"/>
</dbReference>
<evidence type="ECO:0000313" key="9">
    <source>
        <dbReference type="EMBL" id="GAI76716.1"/>
    </source>
</evidence>
<dbReference type="InterPro" id="IPR052916">
    <property type="entry name" value="Type-I_RE_MTase_Subunit"/>
</dbReference>
<dbReference type="InterPro" id="IPR029063">
    <property type="entry name" value="SAM-dependent_MTases_sf"/>
</dbReference>
<keyword evidence="2" id="KW-0489">Methyltransferase</keyword>
<dbReference type="Gene3D" id="1.20.1260.30">
    <property type="match status" value="1"/>
</dbReference>
<evidence type="ECO:0000256" key="1">
    <source>
        <dbReference type="ARBA" id="ARBA00011900"/>
    </source>
</evidence>
<keyword evidence="3" id="KW-0808">Transferase</keyword>
<evidence type="ECO:0000259" key="8">
    <source>
        <dbReference type="Pfam" id="PF12161"/>
    </source>
</evidence>
<keyword evidence="4" id="KW-0949">S-adenosyl-L-methionine</keyword>
<dbReference type="SUPFAM" id="SSF53335">
    <property type="entry name" value="S-adenosyl-L-methionine-dependent methyltransferases"/>
    <property type="match status" value="1"/>
</dbReference>
<feature type="domain" description="DNA methylase adenine-specific" evidence="7">
    <location>
        <begin position="153"/>
        <end position="208"/>
    </location>
</feature>
<gene>
    <name evidence="9" type="ORF">S12H4_18495</name>
</gene>
<feature type="non-terminal residue" evidence="9">
    <location>
        <position position="208"/>
    </location>
</feature>
<evidence type="ECO:0000256" key="6">
    <source>
        <dbReference type="ARBA" id="ARBA00047942"/>
    </source>
</evidence>
<sequence>MAQLENIEAIEKRLWNAADTLRANSNYASNEYFLPVMGLIFLRHAYSRYLTVKDGIEASLPTRGGKVRSLTKEDFSQKSSIFLQQNAQFDHLVSLTDRDDRARAIIDAMESIEADYENLRGVLPKNEYQELDNEVLGQLLRTLNPEELKKATGDIFGRIYEYFLTQFADQKAHDNGEFFTPVSLVSLIANVLEPDRGIVLDPACGSGG</sequence>
<dbReference type="PANTHER" id="PTHR42998:SF1">
    <property type="entry name" value="TYPE I RESTRICTION ENZYME HINDI METHYLASE SUBUNIT"/>
    <property type="match status" value="1"/>
</dbReference>
<reference evidence="9" key="1">
    <citation type="journal article" date="2014" name="Front. Microbiol.">
        <title>High frequency of phylogenetically diverse reductive dehalogenase-homologous genes in deep subseafloor sedimentary metagenomes.</title>
        <authorList>
            <person name="Kawai M."/>
            <person name="Futagami T."/>
            <person name="Toyoda A."/>
            <person name="Takaki Y."/>
            <person name="Nishi S."/>
            <person name="Hori S."/>
            <person name="Arai W."/>
            <person name="Tsubouchi T."/>
            <person name="Morono Y."/>
            <person name="Uchiyama I."/>
            <person name="Ito T."/>
            <person name="Fujiyama A."/>
            <person name="Inagaki F."/>
            <person name="Takami H."/>
        </authorList>
    </citation>
    <scope>NUCLEOTIDE SEQUENCE</scope>
    <source>
        <strain evidence="9">Expedition CK06-06</strain>
    </source>
</reference>
<evidence type="ECO:0000256" key="3">
    <source>
        <dbReference type="ARBA" id="ARBA00022679"/>
    </source>
</evidence>
<proteinExistence type="predicted"/>
<dbReference type="InterPro" id="IPR003356">
    <property type="entry name" value="DNA_methylase_A-5"/>
</dbReference>